<evidence type="ECO:0000313" key="2">
    <source>
        <dbReference type="Proteomes" id="UP000240357"/>
    </source>
</evidence>
<evidence type="ECO:0000313" key="1">
    <source>
        <dbReference type="EMBL" id="PSR52526.1"/>
    </source>
</evidence>
<dbReference type="OrthoDB" id="850138at2"/>
<dbReference type="EMBL" id="PYFT01000001">
    <property type="protein sequence ID" value="PSR52526.1"/>
    <property type="molecule type" value="Genomic_DNA"/>
</dbReference>
<gene>
    <name evidence="1" type="ORF">AHMF7605_02790</name>
</gene>
<sequence>MKTSTVLLLTAFLILLGSLAAYNMALKNEYNKGTYKDPYHNYITLNYRDFDQVEINPATEMNVKIKAGPFSVQVHPHATDLVKIKK</sequence>
<keyword evidence="2" id="KW-1185">Reference proteome</keyword>
<dbReference type="Proteomes" id="UP000240357">
    <property type="component" value="Unassembled WGS sequence"/>
</dbReference>
<comment type="caution">
    <text evidence="1">The sequence shown here is derived from an EMBL/GenBank/DDBJ whole genome shotgun (WGS) entry which is preliminary data.</text>
</comment>
<reference evidence="1 2" key="1">
    <citation type="submission" date="2018-03" db="EMBL/GenBank/DDBJ databases">
        <title>Adhaeribacter sp. HMF7605 Genome sequencing and assembly.</title>
        <authorList>
            <person name="Kang H."/>
            <person name="Kang J."/>
            <person name="Cha I."/>
            <person name="Kim H."/>
            <person name="Joh K."/>
        </authorList>
    </citation>
    <scope>NUCLEOTIDE SEQUENCE [LARGE SCALE GENOMIC DNA]</scope>
    <source>
        <strain evidence="1 2">HMF7605</strain>
    </source>
</reference>
<organism evidence="1 2">
    <name type="scientific">Adhaeribacter arboris</name>
    <dbReference type="NCBI Taxonomy" id="2072846"/>
    <lineage>
        <taxon>Bacteria</taxon>
        <taxon>Pseudomonadati</taxon>
        <taxon>Bacteroidota</taxon>
        <taxon>Cytophagia</taxon>
        <taxon>Cytophagales</taxon>
        <taxon>Hymenobacteraceae</taxon>
        <taxon>Adhaeribacter</taxon>
    </lineage>
</organism>
<accession>A0A2T2YAL6</accession>
<name>A0A2T2YAL6_9BACT</name>
<dbReference type="RefSeq" id="WP_106926233.1">
    <property type="nucleotide sequence ID" value="NZ_PYFT01000001.1"/>
</dbReference>
<protein>
    <submittedName>
        <fullName evidence="1">Uncharacterized protein</fullName>
    </submittedName>
</protein>
<dbReference type="AlphaFoldDB" id="A0A2T2YAL6"/>
<proteinExistence type="predicted"/>